<name>A0A844YI72_9SPHN</name>
<keyword evidence="3" id="KW-1185">Reference proteome</keyword>
<protein>
    <submittedName>
        <fullName evidence="2">VOC family protein</fullName>
    </submittedName>
</protein>
<dbReference type="AlphaFoldDB" id="A0A844YI72"/>
<dbReference type="PANTHER" id="PTHR33993">
    <property type="entry name" value="GLYOXALASE-RELATED"/>
    <property type="match status" value="1"/>
</dbReference>
<evidence type="ECO:0000259" key="1">
    <source>
        <dbReference type="PROSITE" id="PS51819"/>
    </source>
</evidence>
<dbReference type="RefSeq" id="WP_160676788.1">
    <property type="nucleotide sequence ID" value="NZ_WTYN01000003.1"/>
</dbReference>
<sequence>MTDQDRGSFIWYELMTTDAGAAGDFYKAVIGWDIAAEPTGDSDMDYRMIQRSDGGMAGGVLVLTEAMCAGGAKPGWLGYIHTPDVDATLDTIKKAGGDVQMPPVDMPGVGRIAMVADPQGAHFYLMTPVPPADDPDAKSDVFDVVKPQHCRWNQLQTTGPMAAVTLYRDLFGWQQEGSMPMGDMGDYLFIQNDGVGIGAIMPLMPDVPDPVWSYFFGVDDIDRATAEVVAGGGRLDGDVQQIPGGEFSVHCFDPQGAGFGLVGPRQRN</sequence>
<dbReference type="SUPFAM" id="SSF54593">
    <property type="entry name" value="Glyoxalase/Bleomycin resistance protein/Dihydroxybiphenyl dioxygenase"/>
    <property type="match status" value="2"/>
</dbReference>
<proteinExistence type="predicted"/>
<dbReference type="InterPro" id="IPR004360">
    <property type="entry name" value="Glyas_Fos-R_dOase_dom"/>
</dbReference>
<comment type="caution">
    <text evidence="2">The sequence shown here is derived from an EMBL/GenBank/DDBJ whole genome shotgun (WGS) entry which is preliminary data.</text>
</comment>
<dbReference type="Proteomes" id="UP000445582">
    <property type="component" value="Unassembled WGS sequence"/>
</dbReference>
<dbReference type="PANTHER" id="PTHR33993:SF14">
    <property type="entry name" value="GB|AAF24581.1"/>
    <property type="match status" value="1"/>
</dbReference>
<dbReference type="Pfam" id="PF00903">
    <property type="entry name" value="Glyoxalase"/>
    <property type="match status" value="2"/>
</dbReference>
<dbReference type="PROSITE" id="PS51819">
    <property type="entry name" value="VOC"/>
    <property type="match status" value="2"/>
</dbReference>
<evidence type="ECO:0000313" key="2">
    <source>
        <dbReference type="EMBL" id="MXO63831.1"/>
    </source>
</evidence>
<gene>
    <name evidence="2" type="ORF">GRI48_12525</name>
</gene>
<organism evidence="2 3">
    <name type="scientific">Qipengyuania oceanensis</name>
    <dbReference type="NCBI Taxonomy" id="1463597"/>
    <lineage>
        <taxon>Bacteria</taxon>
        <taxon>Pseudomonadati</taxon>
        <taxon>Pseudomonadota</taxon>
        <taxon>Alphaproteobacteria</taxon>
        <taxon>Sphingomonadales</taxon>
        <taxon>Erythrobacteraceae</taxon>
        <taxon>Qipengyuania</taxon>
    </lineage>
</organism>
<dbReference type="InterPro" id="IPR052164">
    <property type="entry name" value="Anthracycline_SecMetBiosynth"/>
</dbReference>
<feature type="domain" description="VOC" evidence="1">
    <location>
        <begin position="8"/>
        <end position="128"/>
    </location>
</feature>
<dbReference type="InterPro" id="IPR029068">
    <property type="entry name" value="Glyas_Bleomycin-R_OHBP_Dase"/>
</dbReference>
<accession>A0A844YI72</accession>
<feature type="domain" description="VOC" evidence="1">
    <location>
        <begin position="146"/>
        <end position="264"/>
    </location>
</feature>
<dbReference type="EMBL" id="WTYN01000003">
    <property type="protein sequence ID" value="MXO63831.1"/>
    <property type="molecule type" value="Genomic_DNA"/>
</dbReference>
<dbReference type="InterPro" id="IPR037523">
    <property type="entry name" value="VOC_core"/>
</dbReference>
<evidence type="ECO:0000313" key="3">
    <source>
        <dbReference type="Proteomes" id="UP000445582"/>
    </source>
</evidence>
<dbReference type="Gene3D" id="3.10.180.10">
    <property type="entry name" value="2,3-Dihydroxybiphenyl 1,2-Dioxygenase, domain 1"/>
    <property type="match status" value="2"/>
</dbReference>
<reference evidence="2 3" key="1">
    <citation type="submission" date="2019-12" db="EMBL/GenBank/DDBJ databases">
        <title>Genomic-based taxomic classification of the family Erythrobacteraceae.</title>
        <authorList>
            <person name="Xu L."/>
        </authorList>
    </citation>
    <scope>NUCLEOTIDE SEQUENCE [LARGE SCALE GENOMIC DNA]</scope>
    <source>
        <strain evidence="2 3">MCCC 1A09965</strain>
    </source>
</reference>
<dbReference type="CDD" id="cd07247">
    <property type="entry name" value="SgaA_N_like"/>
    <property type="match status" value="2"/>
</dbReference>
<dbReference type="OrthoDB" id="9793039at2"/>